<keyword evidence="4" id="KW-0808">Transferase</keyword>
<keyword evidence="7" id="KW-0067">ATP-binding</keyword>
<dbReference type="Pfam" id="PF07730">
    <property type="entry name" value="HisKA_3"/>
    <property type="match status" value="1"/>
</dbReference>
<dbReference type="EC" id="2.7.13.3" evidence="2"/>
<keyword evidence="10" id="KW-0812">Transmembrane</keyword>
<evidence type="ECO:0000313" key="12">
    <source>
        <dbReference type="EMBL" id="NKX89485.1"/>
    </source>
</evidence>
<gene>
    <name evidence="12" type="ORF">HGA10_19530</name>
</gene>
<accession>A0A846W8T1</accession>
<feature type="domain" description="Signal transduction histidine kinase subgroup 3 dimerisation and phosphoacceptor" evidence="11">
    <location>
        <begin position="209"/>
        <end position="272"/>
    </location>
</feature>
<dbReference type="Gene3D" id="3.30.565.10">
    <property type="entry name" value="Histidine kinase-like ATPase, C-terminal domain"/>
    <property type="match status" value="1"/>
</dbReference>
<feature type="coiled-coil region" evidence="9">
    <location>
        <begin position="167"/>
        <end position="210"/>
    </location>
</feature>
<keyword evidence="10" id="KW-0472">Membrane</keyword>
<evidence type="ECO:0000256" key="10">
    <source>
        <dbReference type="SAM" id="Phobius"/>
    </source>
</evidence>
<keyword evidence="8" id="KW-0902">Two-component regulatory system</keyword>
<feature type="transmembrane region" description="Helical" evidence="10">
    <location>
        <begin position="82"/>
        <end position="114"/>
    </location>
</feature>
<dbReference type="CDD" id="cd16917">
    <property type="entry name" value="HATPase_UhpB-NarQ-NarX-like"/>
    <property type="match status" value="1"/>
</dbReference>
<comment type="caution">
    <text evidence="12">The sequence shown here is derived from an EMBL/GenBank/DDBJ whole genome shotgun (WGS) entry which is preliminary data.</text>
</comment>
<comment type="catalytic activity">
    <reaction evidence="1">
        <text>ATP + protein L-histidine = ADP + protein N-phospho-L-histidine.</text>
        <dbReference type="EC" id="2.7.13.3"/>
    </reaction>
</comment>
<evidence type="ECO:0000259" key="11">
    <source>
        <dbReference type="Pfam" id="PF07730"/>
    </source>
</evidence>
<evidence type="ECO:0000313" key="13">
    <source>
        <dbReference type="Proteomes" id="UP000572007"/>
    </source>
</evidence>
<dbReference type="PANTHER" id="PTHR24421:SF10">
    <property type="entry name" value="NITRATE_NITRITE SENSOR PROTEIN NARQ"/>
    <property type="match status" value="1"/>
</dbReference>
<keyword evidence="5" id="KW-0547">Nucleotide-binding</keyword>
<protein>
    <recommendedName>
        <fullName evidence="2">histidine kinase</fullName>
        <ecNumber evidence="2">2.7.13.3</ecNumber>
    </recommendedName>
</protein>
<sequence>MYVSGRTTGALVAIYRAVVREPLWRPGARTWTIVSALAVAVIQIGGGPTANAENGTRSLDLAGYALLVAGPIALLLRRRYRASVFVATLVIAAIFVGVGYGYGPIFLSVIVAFLSAATVVPRRRTYPVVLIGYLLLVWPAPAAYGWPVNGWRVLAVSAWLCVFVLVAEGIRQQKAIAEARRQRLEVAHRNELAQRQREEALREQRATEERLTIARELHDVLAHSLSMINVQSSVALELIERKPEQAASALIAIKAASRDALGEVHSLLNSIRGGSASAPTTPTTGIADIESLVQGARAAGSDVQVELGGPVEQLPAVVAVAAARIIQESVTNVVRHAFGASITVSVFCTADQLYVTINNSRSTVSTRIVTRSGGHGMIGMAERAKALGGELVAGHTAEGGFRVAARLPSKIG</sequence>
<evidence type="ECO:0000256" key="3">
    <source>
        <dbReference type="ARBA" id="ARBA00022553"/>
    </source>
</evidence>
<dbReference type="Proteomes" id="UP000572007">
    <property type="component" value="Unassembled WGS sequence"/>
</dbReference>
<dbReference type="GO" id="GO:0016020">
    <property type="term" value="C:membrane"/>
    <property type="evidence" value="ECO:0007669"/>
    <property type="project" value="InterPro"/>
</dbReference>
<dbReference type="PANTHER" id="PTHR24421">
    <property type="entry name" value="NITRATE/NITRITE SENSOR PROTEIN NARX-RELATED"/>
    <property type="match status" value="1"/>
</dbReference>
<keyword evidence="6 12" id="KW-0418">Kinase</keyword>
<evidence type="ECO:0000256" key="7">
    <source>
        <dbReference type="ARBA" id="ARBA00022840"/>
    </source>
</evidence>
<feature type="transmembrane region" description="Helical" evidence="10">
    <location>
        <begin position="126"/>
        <end position="144"/>
    </location>
</feature>
<keyword evidence="10" id="KW-1133">Transmembrane helix</keyword>
<evidence type="ECO:0000256" key="4">
    <source>
        <dbReference type="ARBA" id="ARBA00022679"/>
    </source>
</evidence>
<dbReference type="InterPro" id="IPR036890">
    <property type="entry name" value="HATPase_C_sf"/>
</dbReference>
<dbReference type="GO" id="GO:0046983">
    <property type="term" value="F:protein dimerization activity"/>
    <property type="evidence" value="ECO:0007669"/>
    <property type="project" value="InterPro"/>
</dbReference>
<evidence type="ECO:0000256" key="6">
    <source>
        <dbReference type="ARBA" id="ARBA00022777"/>
    </source>
</evidence>
<dbReference type="AlphaFoldDB" id="A0A846W8T1"/>
<evidence type="ECO:0000256" key="8">
    <source>
        <dbReference type="ARBA" id="ARBA00023012"/>
    </source>
</evidence>
<dbReference type="SUPFAM" id="SSF55874">
    <property type="entry name" value="ATPase domain of HSP90 chaperone/DNA topoisomerase II/histidine kinase"/>
    <property type="match status" value="1"/>
</dbReference>
<dbReference type="GO" id="GO:0005524">
    <property type="term" value="F:ATP binding"/>
    <property type="evidence" value="ECO:0007669"/>
    <property type="project" value="UniProtKB-KW"/>
</dbReference>
<dbReference type="EMBL" id="JAAXOM010000005">
    <property type="protein sequence ID" value="NKX89485.1"/>
    <property type="molecule type" value="Genomic_DNA"/>
</dbReference>
<feature type="transmembrane region" description="Helical" evidence="10">
    <location>
        <begin position="58"/>
        <end position="76"/>
    </location>
</feature>
<dbReference type="InterPro" id="IPR050482">
    <property type="entry name" value="Sensor_HK_TwoCompSys"/>
</dbReference>
<dbReference type="InterPro" id="IPR011712">
    <property type="entry name" value="Sig_transdc_His_kin_sub3_dim/P"/>
</dbReference>
<feature type="transmembrane region" description="Helical" evidence="10">
    <location>
        <begin position="28"/>
        <end position="46"/>
    </location>
</feature>
<reference evidence="12 13" key="1">
    <citation type="submission" date="2020-04" db="EMBL/GenBank/DDBJ databases">
        <title>MicrobeNet Type strains.</title>
        <authorList>
            <person name="Nicholson A.C."/>
        </authorList>
    </citation>
    <scope>NUCLEOTIDE SEQUENCE [LARGE SCALE GENOMIC DNA]</scope>
    <source>
        <strain evidence="12 13">DSM 44960</strain>
    </source>
</reference>
<feature type="transmembrane region" description="Helical" evidence="10">
    <location>
        <begin position="150"/>
        <end position="170"/>
    </location>
</feature>
<keyword evidence="13" id="KW-1185">Reference proteome</keyword>
<dbReference type="Gene3D" id="1.20.5.1930">
    <property type="match status" value="1"/>
</dbReference>
<evidence type="ECO:0000256" key="2">
    <source>
        <dbReference type="ARBA" id="ARBA00012438"/>
    </source>
</evidence>
<evidence type="ECO:0000256" key="5">
    <source>
        <dbReference type="ARBA" id="ARBA00022741"/>
    </source>
</evidence>
<name>A0A846W8T1_9NOCA</name>
<evidence type="ECO:0000256" key="9">
    <source>
        <dbReference type="SAM" id="Coils"/>
    </source>
</evidence>
<organism evidence="12 13">
    <name type="scientific">Nocardia coubleae</name>
    <dbReference type="NCBI Taxonomy" id="356147"/>
    <lineage>
        <taxon>Bacteria</taxon>
        <taxon>Bacillati</taxon>
        <taxon>Actinomycetota</taxon>
        <taxon>Actinomycetes</taxon>
        <taxon>Mycobacteriales</taxon>
        <taxon>Nocardiaceae</taxon>
        <taxon>Nocardia</taxon>
    </lineage>
</organism>
<keyword evidence="9" id="KW-0175">Coiled coil</keyword>
<evidence type="ECO:0000256" key="1">
    <source>
        <dbReference type="ARBA" id="ARBA00000085"/>
    </source>
</evidence>
<dbReference type="GO" id="GO:0000155">
    <property type="term" value="F:phosphorelay sensor kinase activity"/>
    <property type="evidence" value="ECO:0007669"/>
    <property type="project" value="InterPro"/>
</dbReference>
<proteinExistence type="predicted"/>
<keyword evidence="3" id="KW-0597">Phosphoprotein</keyword>